<keyword evidence="3 6" id="KW-1133">Transmembrane helix</keyword>
<evidence type="ECO:0000256" key="5">
    <source>
        <dbReference type="SAM" id="MobiDB-lite"/>
    </source>
</evidence>
<evidence type="ECO:0000256" key="6">
    <source>
        <dbReference type="SAM" id="Phobius"/>
    </source>
</evidence>
<dbReference type="Proteomes" id="UP000578112">
    <property type="component" value="Unassembled WGS sequence"/>
</dbReference>
<feature type="domain" description="RDD" evidence="7">
    <location>
        <begin position="28"/>
        <end position="166"/>
    </location>
</feature>
<protein>
    <submittedName>
        <fullName evidence="8">Putative RDD family membrane protein YckC</fullName>
    </submittedName>
</protein>
<dbReference type="GO" id="GO:0016020">
    <property type="term" value="C:membrane"/>
    <property type="evidence" value="ECO:0007669"/>
    <property type="project" value="UniProtKB-SubCell"/>
</dbReference>
<evidence type="ECO:0000256" key="2">
    <source>
        <dbReference type="ARBA" id="ARBA00022692"/>
    </source>
</evidence>
<feature type="region of interest" description="Disordered" evidence="5">
    <location>
        <begin position="292"/>
        <end position="339"/>
    </location>
</feature>
<gene>
    <name evidence="8" type="ORF">BJ971_006304</name>
</gene>
<dbReference type="AlphaFoldDB" id="A0A7W7I3I1"/>
<organism evidence="8 9">
    <name type="scientific">Actinoplanes digitatis</name>
    <dbReference type="NCBI Taxonomy" id="1868"/>
    <lineage>
        <taxon>Bacteria</taxon>
        <taxon>Bacillati</taxon>
        <taxon>Actinomycetota</taxon>
        <taxon>Actinomycetes</taxon>
        <taxon>Micromonosporales</taxon>
        <taxon>Micromonosporaceae</taxon>
        <taxon>Actinoplanes</taxon>
    </lineage>
</organism>
<keyword evidence="2 6" id="KW-0812">Transmembrane</keyword>
<evidence type="ECO:0000259" key="7">
    <source>
        <dbReference type="Pfam" id="PF06271"/>
    </source>
</evidence>
<dbReference type="EMBL" id="JACHNH010000001">
    <property type="protein sequence ID" value="MBB4765748.1"/>
    <property type="molecule type" value="Genomic_DNA"/>
</dbReference>
<dbReference type="RefSeq" id="WP_184996763.1">
    <property type="nucleotide sequence ID" value="NZ_BOMK01000021.1"/>
</dbReference>
<reference evidence="8 9" key="1">
    <citation type="submission" date="2020-08" db="EMBL/GenBank/DDBJ databases">
        <title>Sequencing the genomes of 1000 actinobacteria strains.</title>
        <authorList>
            <person name="Klenk H.-P."/>
        </authorList>
    </citation>
    <scope>NUCLEOTIDE SEQUENCE [LARGE SCALE GENOMIC DNA]</scope>
    <source>
        <strain evidence="8 9">DSM 43149</strain>
    </source>
</reference>
<proteinExistence type="predicted"/>
<evidence type="ECO:0000256" key="1">
    <source>
        <dbReference type="ARBA" id="ARBA00004141"/>
    </source>
</evidence>
<dbReference type="Pfam" id="PF06271">
    <property type="entry name" value="RDD"/>
    <property type="match status" value="1"/>
</dbReference>
<dbReference type="PANTHER" id="PTHR38480">
    <property type="entry name" value="SLR0254 PROTEIN"/>
    <property type="match status" value="1"/>
</dbReference>
<keyword evidence="4 6" id="KW-0472">Membrane</keyword>
<comment type="caution">
    <text evidence="8">The sequence shown here is derived from an EMBL/GenBank/DDBJ whole genome shotgun (WGS) entry which is preliminary data.</text>
</comment>
<keyword evidence="9" id="KW-1185">Reference proteome</keyword>
<sequence>MTVAATITGRRDDPLVNGEAVEVDVRPARVGSRGLALILDIAVQAVLAVLMITLCGIVSTMLPAGVADEAFMDAAVTISIIVVLIAYPTVVETLTNGRSPGKRAMGLRVVRVDGGPIRLRHALTRALVGAAVEWPGLLFPPLTWAVALTTMLVSPQGRRLGDQAAGTFVIHERSPAPWGWVPSMPPQLAGWASGLDLSGLDDELALAARHYLARAAAIRPPHNGRFAYRLAQEVAEKIAQQPPPGTPHWMFLSAVLAERRRRAGARVHATRALTQRIWPGFGRLAWAQPAVADPSWDPAGSNRPLLGVVKEEGRPDPSPTSAPAWRSPIDPGPAAGSGQ</sequence>
<dbReference type="InterPro" id="IPR010432">
    <property type="entry name" value="RDD"/>
</dbReference>
<name>A0A7W7I3I1_9ACTN</name>
<dbReference type="PANTHER" id="PTHR38480:SF1">
    <property type="entry name" value="SLR0254 PROTEIN"/>
    <property type="match status" value="1"/>
</dbReference>
<evidence type="ECO:0000256" key="4">
    <source>
        <dbReference type="ARBA" id="ARBA00023136"/>
    </source>
</evidence>
<evidence type="ECO:0000313" key="9">
    <source>
        <dbReference type="Proteomes" id="UP000578112"/>
    </source>
</evidence>
<comment type="subcellular location">
    <subcellularLocation>
        <location evidence="1">Membrane</location>
        <topology evidence="1">Multi-pass membrane protein</topology>
    </subcellularLocation>
</comment>
<evidence type="ECO:0000313" key="8">
    <source>
        <dbReference type="EMBL" id="MBB4765748.1"/>
    </source>
</evidence>
<evidence type="ECO:0000256" key="3">
    <source>
        <dbReference type="ARBA" id="ARBA00022989"/>
    </source>
</evidence>
<accession>A0A7W7I3I1</accession>
<feature type="transmembrane region" description="Helical" evidence="6">
    <location>
        <begin position="35"/>
        <end position="62"/>
    </location>
</feature>
<feature type="transmembrane region" description="Helical" evidence="6">
    <location>
        <begin position="74"/>
        <end position="95"/>
    </location>
</feature>